<evidence type="ECO:0000313" key="11">
    <source>
        <dbReference type="Proteomes" id="UP000288716"/>
    </source>
</evidence>
<evidence type="ECO:0000256" key="2">
    <source>
        <dbReference type="ARBA" id="ARBA00010225"/>
    </source>
</evidence>
<dbReference type="OrthoDB" id="6492564at2759"/>
<evidence type="ECO:0000259" key="9">
    <source>
        <dbReference type="Pfam" id="PF11916"/>
    </source>
</evidence>
<dbReference type="GO" id="GO:0010008">
    <property type="term" value="C:endosome membrane"/>
    <property type="evidence" value="ECO:0007669"/>
    <property type="project" value="TreeGrafter"/>
</dbReference>
<evidence type="ECO:0000256" key="7">
    <source>
        <dbReference type="ARBA" id="ARBA00047092"/>
    </source>
</evidence>
<keyword evidence="11" id="KW-1185">Reference proteome</keyword>
<keyword evidence="4" id="KW-0677">Repeat</keyword>
<protein>
    <recommendedName>
        <fullName evidence="3">Protein VAC14 homolog</fullName>
    </recommendedName>
</protein>
<evidence type="ECO:0000256" key="5">
    <source>
        <dbReference type="ARBA" id="ARBA00023136"/>
    </source>
</evidence>
<dbReference type="Gene3D" id="1.25.10.10">
    <property type="entry name" value="Leucine-rich Repeat Variant"/>
    <property type="match status" value="1"/>
</dbReference>
<name>A0A443S0B7_9ACAR</name>
<evidence type="ECO:0000313" key="10">
    <source>
        <dbReference type="EMBL" id="RWS20978.1"/>
    </source>
</evidence>
<dbReference type="Pfam" id="PF11916">
    <property type="entry name" value="Vac14_Fig4_bd"/>
    <property type="match status" value="2"/>
</dbReference>
<dbReference type="InterPro" id="IPR016024">
    <property type="entry name" value="ARM-type_fold"/>
</dbReference>
<dbReference type="PANTHER" id="PTHR16023:SF0">
    <property type="entry name" value="PROTEIN VAC14 HOMOLOG"/>
    <property type="match status" value="1"/>
</dbReference>
<dbReference type="GO" id="GO:0006661">
    <property type="term" value="P:phosphatidylinositol biosynthetic process"/>
    <property type="evidence" value="ECO:0007669"/>
    <property type="project" value="InterPro"/>
</dbReference>
<keyword evidence="5" id="KW-0472">Membrane</keyword>
<dbReference type="InterPro" id="IPR021841">
    <property type="entry name" value="VAC14_Fig4p-bd"/>
</dbReference>
<dbReference type="STRING" id="299467.A0A443S0B7"/>
<dbReference type="EMBL" id="NCKV01014331">
    <property type="protein sequence ID" value="RWS20978.1"/>
    <property type="molecule type" value="Genomic_DNA"/>
</dbReference>
<dbReference type="AlphaFoldDB" id="A0A443S0B7"/>
<feature type="region of interest" description="Disordered" evidence="8">
    <location>
        <begin position="1"/>
        <end position="32"/>
    </location>
</feature>
<feature type="compositionally biased region" description="Polar residues" evidence="8">
    <location>
        <begin position="10"/>
        <end position="26"/>
    </location>
</feature>
<evidence type="ECO:0000256" key="1">
    <source>
        <dbReference type="ARBA" id="ARBA00004308"/>
    </source>
</evidence>
<feature type="domain" description="Vacuolar protein 14 C-terminal Fig4-binding" evidence="9">
    <location>
        <begin position="148"/>
        <end position="204"/>
    </location>
</feature>
<dbReference type="VEuPathDB" id="VectorBase:LDEU011062"/>
<dbReference type="GO" id="GO:0070772">
    <property type="term" value="C:PAS complex"/>
    <property type="evidence" value="ECO:0007669"/>
    <property type="project" value="InterPro"/>
</dbReference>
<evidence type="ECO:0000256" key="6">
    <source>
        <dbReference type="ARBA" id="ARBA00045654"/>
    </source>
</evidence>
<feature type="domain" description="Vacuolar protein 14 C-terminal Fig4-binding" evidence="9">
    <location>
        <begin position="205"/>
        <end position="297"/>
    </location>
</feature>
<dbReference type="Proteomes" id="UP000288716">
    <property type="component" value="Unassembled WGS sequence"/>
</dbReference>
<sequence>MEEQQKDETNPTVLVENNSTKNSGQNHLALKSNPPLNLSNVIEVLSRELQKSEMGSTPTKLAILRWIYHLHAKLPHKINPFVEQELFPVLLEKLSDPSDEVVKLNLEVLAQIFSTNTTLQTPRTQSLPGTYFLKFMDTLLSSFSSSSRLLEHRGSFIIRKLCLLMNAEDIYRSLSQILLDHDDVNFAYTMVKTLNRILLTSPELPVATVALCLLTKNYKHACDLLMLFGDLDITVEFLTEIDQLVQLIESPIFACKYSLELLDVERNNYLVKSLYGLLMILPQGDEFHTLRKRLQCVPTFKQSIPDNSKRDTENSPTQPKMDFKELLRRFKEVQEKHKNWKRSNQLKMRN</sequence>
<proteinExistence type="inferred from homology"/>
<comment type="caution">
    <text evidence="10">The sequence shown here is derived from an EMBL/GenBank/DDBJ whole genome shotgun (WGS) entry which is preliminary data.</text>
</comment>
<gene>
    <name evidence="10" type="ORF">B4U80_02769</name>
</gene>
<evidence type="ECO:0000256" key="8">
    <source>
        <dbReference type="SAM" id="MobiDB-lite"/>
    </source>
</evidence>
<evidence type="ECO:0000256" key="3">
    <source>
        <dbReference type="ARBA" id="ARBA00013840"/>
    </source>
</evidence>
<dbReference type="SUPFAM" id="SSF48371">
    <property type="entry name" value="ARM repeat"/>
    <property type="match status" value="1"/>
</dbReference>
<accession>A0A443S0B7</accession>
<reference evidence="10 11" key="1">
    <citation type="journal article" date="2018" name="Gigascience">
        <title>Genomes of trombidid mites reveal novel predicted allergens and laterally-transferred genes associated with secondary metabolism.</title>
        <authorList>
            <person name="Dong X."/>
            <person name="Chaisiri K."/>
            <person name="Xia D."/>
            <person name="Armstrong S.D."/>
            <person name="Fang Y."/>
            <person name="Donnelly M.J."/>
            <person name="Kadowaki T."/>
            <person name="McGarry J.W."/>
            <person name="Darby A.C."/>
            <person name="Makepeace B.L."/>
        </authorList>
    </citation>
    <scope>NUCLEOTIDE SEQUENCE [LARGE SCALE GENOMIC DNA]</scope>
    <source>
        <strain evidence="10">UoL-UT</strain>
    </source>
</reference>
<dbReference type="InterPro" id="IPR026825">
    <property type="entry name" value="Vac14"/>
</dbReference>
<comment type="function">
    <text evidence="6">Scaffold protein component of the PI(3,5)P2 regulatory complex which regulates both the synthesis and turnover of phosphatidylinositol 3,5-bisphosphate (PtdIns(3,5)P2). Pentamerizes into a star-shaped structure and nucleates the assembly of the complex. The pentamer binds a single copy each of PIKFYVE and FIG4 and coordinates both PIKfyve kinase activity and FIG4 phosphatase activity, being required to maintain normal levels of phosphatidylinositol 3-phosphate (PtdIns(3)P) and phosphatidylinositol 5-phosphate (PtdIns(5)P). Plays a role in the biogenesis of endosome carrier vesicles (ECV) / multivesicular bodies (MVB) transport intermediates from early endosomes.</text>
</comment>
<comment type="subcellular location">
    <subcellularLocation>
        <location evidence="1">Endomembrane system</location>
    </subcellularLocation>
</comment>
<evidence type="ECO:0000256" key="4">
    <source>
        <dbReference type="ARBA" id="ARBA00022737"/>
    </source>
</evidence>
<comment type="subunit">
    <text evidence="7">Forms pentamers. Component of the PI(3,5)P2 regulatory complex/PAS complex, at least composed of PIKFYVE, FIG4 and VAC14. VAC14 nucleates the assembly of the complex and serves as a scaffold by pentamerizing into a star-shaped structure, which can bind a single copy each of PIKFYVE and FIG4 and coordinates their activities. Interacts with NOS1.</text>
</comment>
<comment type="similarity">
    <text evidence="2">Belongs to the VAC14 family.</text>
</comment>
<organism evidence="10 11">
    <name type="scientific">Leptotrombidium deliense</name>
    <dbReference type="NCBI Taxonomy" id="299467"/>
    <lineage>
        <taxon>Eukaryota</taxon>
        <taxon>Metazoa</taxon>
        <taxon>Ecdysozoa</taxon>
        <taxon>Arthropoda</taxon>
        <taxon>Chelicerata</taxon>
        <taxon>Arachnida</taxon>
        <taxon>Acari</taxon>
        <taxon>Acariformes</taxon>
        <taxon>Trombidiformes</taxon>
        <taxon>Prostigmata</taxon>
        <taxon>Anystina</taxon>
        <taxon>Parasitengona</taxon>
        <taxon>Trombiculoidea</taxon>
        <taxon>Trombiculidae</taxon>
        <taxon>Leptotrombidium</taxon>
    </lineage>
</organism>
<dbReference type="PANTHER" id="PTHR16023">
    <property type="entry name" value="TAX1 BINDING PROTEIN-RELATED"/>
    <property type="match status" value="1"/>
</dbReference>
<dbReference type="InterPro" id="IPR011989">
    <property type="entry name" value="ARM-like"/>
</dbReference>